<dbReference type="InterPro" id="IPR014352">
    <property type="entry name" value="FERM/acyl-CoA-bd_prot_sf"/>
</dbReference>
<dbReference type="PANTHER" id="PTHR13283">
    <property type="entry name" value="KREV INTERACTION TRAPPED 1-RELATED"/>
    <property type="match status" value="1"/>
</dbReference>
<dbReference type="InterPro" id="IPR035963">
    <property type="entry name" value="FERM_2"/>
</dbReference>
<dbReference type="InterPro" id="IPR000299">
    <property type="entry name" value="FERM_domain"/>
</dbReference>
<protein>
    <recommendedName>
        <fullName evidence="1">FERM domain-containing protein 8</fullName>
    </recommendedName>
</protein>
<feature type="transmembrane region" description="Helical" evidence="3">
    <location>
        <begin position="311"/>
        <end position="328"/>
    </location>
</feature>
<dbReference type="InterPro" id="IPR019748">
    <property type="entry name" value="FERM_central"/>
</dbReference>
<dbReference type="SUPFAM" id="SSF47031">
    <property type="entry name" value="Second domain of FERM"/>
    <property type="match status" value="1"/>
</dbReference>
<keyword evidence="3" id="KW-1133">Transmembrane helix</keyword>
<dbReference type="InterPro" id="IPR051594">
    <property type="entry name" value="KRIT1/FRMD8"/>
</dbReference>
<evidence type="ECO:0000256" key="1">
    <source>
        <dbReference type="ARBA" id="ARBA00039547"/>
    </source>
</evidence>
<dbReference type="EMBL" id="CAJPIN010000491">
    <property type="protein sequence ID" value="CAG2053575.1"/>
    <property type="molecule type" value="Genomic_DNA"/>
</dbReference>
<organism evidence="5 6">
    <name type="scientific">Timema podura</name>
    <name type="common">Walking stick</name>
    <dbReference type="NCBI Taxonomy" id="61482"/>
    <lineage>
        <taxon>Eukaryota</taxon>
        <taxon>Metazoa</taxon>
        <taxon>Ecdysozoa</taxon>
        <taxon>Arthropoda</taxon>
        <taxon>Hexapoda</taxon>
        <taxon>Insecta</taxon>
        <taxon>Pterygota</taxon>
        <taxon>Neoptera</taxon>
        <taxon>Polyneoptera</taxon>
        <taxon>Phasmatodea</taxon>
        <taxon>Timematodea</taxon>
        <taxon>Timematoidea</taxon>
        <taxon>Timematidae</taxon>
        <taxon>Timema</taxon>
    </lineage>
</organism>
<feature type="compositionally biased region" description="Basic and acidic residues" evidence="2">
    <location>
        <begin position="85"/>
        <end position="105"/>
    </location>
</feature>
<feature type="compositionally biased region" description="Polar residues" evidence="2">
    <location>
        <begin position="165"/>
        <end position="190"/>
    </location>
</feature>
<evidence type="ECO:0000256" key="3">
    <source>
        <dbReference type="SAM" id="Phobius"/>
    </source>
</evidence>
<evidence type="ECO:0000256" key="2">
    <source>
        <dbReference type="SAM" id="MobiDB-lite"/>
    </source>
</evidence>
<evidence type="ECO:0000313" key="5">
    <source>
        <dbReference type="EMBL" id="CAG2053575.1"/>
    </source>
</evidence>
<proteinExistence type="predicted"/>
<feature type="transmembrane region" description="Helical" evidence="3">
    <location>
        <begin position="340"/>
        <end position="362"/>
    </location>
</feature>
<dbReference type="CDD" id="cd14473">
    <property type="entry name" value="FERM_B-lobe"/>
    <property type="match status" value="1"/>
</dbReference>
<dbReference type="PANTHER" id="PTHR13283:SF10">
    <property type="entry name" value="FERM DOMAIN-CONTAINING PROTEIN 8"/>
    <property type="match status" value="1"/>
</dbReference>
<gene>
    <name evidence="5" type="ORF">TPAB3V08_LOCUS626</name>
</gene>
<dbReference type="SMART" id="SM00295">
    <property type="entry name" value="B41"/>
    <property type="match status" value="1"/>
</dbReference>
<feature type="domain" description="FERM" evidence="4">
    <location>
        <begin position="349"/>
        <end position="669"/>
    </location>
</feature>
<evidence type="ECO:0000313" key="6">
    <source>
        <dbReference type="Proteomes" id="UP001153148"/>
    </source>
</evidence>
<dbReference type="PROSITE" id="PS50057">
    <property type="entry name" value="FERM_3"/>
    <property type="match status" value="1"/>
</dbReference>
<dbReference type="Pfam" id="PF00373">
    <property type="entry name" value="FERM_M"/>
    <property type="match status" value="1"/>
</dbReference>
<comment type="caution">
    <text evidence="5">The sequence shown here is derived from an EMBL/GenBank/DDBJ whole genome shotgun (WGS) entry which is preliminary data.</text>
</comment>
<sequence length="727" mass="83178">MERRVGLVVTTPDIEYKGRVGLVTTAPDIELEEMDLPLRFMQSIKDGLKHYNYQCNTVSFTKNFIKKGHEPHKLYGLEEEKRIEAERKKQEQEDKEKIKTKEKSTTHLGNDYIRDRTREEYMRGDYNINSEPGFDEVYTLSQRFERDKAPSSYGGHEMEWGLHSHVSSSSEIPPQSKEGSTSGVESQSDDQPAPAQQLKMCVYLMSRVVLRMDLDDGVNTTVQDLVQTILQEEDLGLPRAAANIFTLWISSGLLELQLKPHHKPYEIRRSWSKLLTLYGNGTESRMEKDEPILSYQRNVFFSKRDEEKINVLYVTTSVLYVTSNVMYVTSNVMYVTSSVLYVTSSVLYVTSSVLYVTSSVLYVTSSVLYVTSSVLYVTTSVLYITTSILYVTSSVLYVTSSVLYVTSSVLYVTTSVLYVTSSVLYVTTSVLYITTSLIDLKLLELLYEEARHNILEGRYPCEVSHYIMLGGIQASIELGPYNPHVHTTQFFREQQRKFLPAHVSHSNWSWLRISSKNSPEVRLLEQFKRIPSSTPVRKLVRKYLEFCWSLPYYGGAFFQGQIEQPVRGLTSLITHQDVPVLVAINAHGVYIIDDIQCTLLLGLKYEEMSWDFAKPSQEDNLECLPCIFLQFMVLENGARVSKILQVFSKQAVMMDTLITVFVEDLKQKTTTYTDETERPVYDTSTDSDDTHVPLTMVNRRELPQACLSNKLSKLTLATFDEDGRPAW</sequence>
<dbReference type="Proteomes" id="UP001153148">
    <property type="component" value="Unassembled WGS sequence"/>
</dbReference>
<name>A0ABN7NCI9_TIMPD</name>
<dbReference type="Gene3D" id="3.10.20.90">
    <property type="entry name" value="Phosphatidylinositol 3-kinase Catalytic Subunit, Chain A, domain 1"/>
    <property type="match status" value="1"/>
</dbReference>
<dbReference type="Gene3D" id="1.20.80.10">
    <property type="match status" value="1"/>
</dbReference>
<keyword evidence="3" id="KW-0472">Membrane</keyword>
<dbReference type="InterPro" id="IPR019749">
    <property type="entry name" value="Band_41_domain"/>
</dbReference>
<feature type="transmembrane region" description="Helical" evidence="3">
    <location>
        <begin position="409"/>
        <end position="433"/>
    </location>
</feature>
<dbReference type="Pfam" id="PF24522">
    <property type="entry name" value="KRIT1_FRMD8_FERM_C"/>
    <property type="match status" value="1"/>
</dbReference>
<keyword evidence="6" id="KW-1185">Reference proteome</keyword>
<feature type="region of interest" description="Disordered" evidence="2">
    <location>
        <begin position="85"/>
        <end position="108"/>
    </location>
</feature>
<feature type="transmembrane region" description="Helical" evidence="3">
    <location>
        <begin position="374"/>
        <end position="397"/>
    </location>
</feature>
<evidence type="ECO:0000259" key="4">
    <source>
        <dbReference type="PROSITE" id="PS50057"/>
    </source>
</evidence>
<keyword evidence="3" id="KW-0812">Transmembrane</keyword>
<feature type="region of interest" description="Disordered" evidence="2">
    <location>
        <begin position="164"/>
        <end position="193"/>
    </location>
</feature>
<dbReference type="InterPro" id="IPR057096">
    <property type="entry name" value="KRIT1_FRMD8_FERM_C"/>
</dbReference>
<dbReference type="Gene3D" id="2.30.29.30">
    <property type="entry name" value="Pleckstrin-homology domain (PH domain)/Phosphotyrosine-binding domain (PTB)"/>
    <property type="match status" value="1"/>
</dbReference>
<reference evidence="5" key="1">
    <citation type="submission" date="2021-03" db="EMBL/GenBank/DDBJ databases">
        <authorList>
            <person name="Tran Van P."/>
        </authorList>
    </citation>
    <scope>NUCLEOTIDE SEQUENCE</scope>
</reference>
<accession>A0ABN7NCI9</accession>
<dbReference type="InterPro" id="IPR011993">
    <property type="entry name" value="PH-like_dom_sf"/>
</dbReference>